<organism evidence="2 3">
    <name type="scientific">Brachionus plicatilis</name>
    <name type="common">Marine rotifer</name>
    <name type="synonym">Brachionus muelleri</name>
    <dbReference type="NCBI Taxonomy" id="10195"/>
    <lineage>
        <taxon>Eukaryota</taxon>
        <taxon>Metazoa</taxon>
        <taxon>Spiralia</taxon>
        <taxon>Gnathifera</taxon>
        <taxon>Rotifera</taxon>
        <taxon>Eurotatoria</taxon>
        <taxon>Monogononta</taxon>
        <taxon>Pseudotrocha</taxon>
        <taxon>Ploima</taxon>
        <taxon>Brachionidae</taxon>
        <taxon>Brachionus</taxon>
    </lineage>
</organism>
<gene>
    <name evidence="2" type="ORF">BpHYR1_010603</name>
</gene>
<evidence type="ECO:0000313" key="3">
    <source>
        <dbReference type="Proteomes" id="UP000276133"/>
    </source>
</evidence>
<feature type="chain" id="PRO_5018046232" evidence="1">
    <location>
        <begin position="19"/>
        <end position="125"/>
    </location>
</feature>
<keyword evidence="1" id="KW-0732">Signal</keyword>
<accession>A0A3M7S6L6</accession>
<keyword evidence="3" id="KW-1185">Reference proteome</keyword>
<dbReference type="EMBL" id="REGN01001941">
    <property type="protein sequence ID" value="RNA31436.1"/>
    <property type="molecule type" value="Genomic_DNA"/>
</dbReference>
<dbReference type="Proteomes" id="UP000276133">
    <property type="component" value="Unassembled WGS sequence"/>
</dbReference>
<evidence type="ECO:0000313" key="2">
    <source>
        <dbReference type="EMBL" id="RNA31436.1"/>
    </source>
</evidence>
<sequence>MRPSLFTFLIHIPTPLCAFLANSGNKYVVYRLFGKICDFVKCSQLMQILTKLTWIYNYHWFYSHIEQMSKVQVICIQTCCKLKKELKGRYKPKAVTYNVGDQVRIKLTQTNSKKKNSETIYVVNL</sequence>
<evidence type="ECO:0000256" key="1">
    <source>
        <dbReference type="SAM" id="SignalP"/>
    </source>
</evidence>
<dbReference type="AlphaFoldDB" id="A0A3M7S6L6"/>
<protein>
    <submittedName>
        <fullName evidence="2">Uncharacterized protein</fullName>
    </submittedName>
</protein>
<feature type="signal peptide" evidence="1">
    <location>
        <begin position="1"/>
        <end position="18"/>
    </location>
</feature>
<comment type="caution">
    <text evidence="2">The sequence shown here is derived from an EMBL/GenBank/DDBJ whole genome shotgun (WGS) entry which is preliminary data.</text>
</comment>
<name>A0A3M7S6L6_BRAPC</name>
<reference evidence="2 3" key="1">
    <citation type="journal article" date="2018" name="Sci. Rep.">
        <title>Genomic signatures of local adaptation to the degree of environmental predictability in rotifers.</title>
        <authorList>
            <person name="Franch-Gras L."/>
            <person name="Hahn C."/>
            <person name="Garcia-Roger E.M."/>
            <person name="Carmona M.J."/>
            <person name="Serra M."/>
            <person name="Gomez A."/>
        </authorList>
    </citation>
    <scope>NUCLEOTIDE SEQUENCE [LARGE SCALE GENOMIC DNA]</scope>
    <source>
        <strain evidence="2">HYR1</strain>
    </source>
</reference>
<proteinExistence type="predicted"/>